<evidence type="ECO:0000313" key="1">
    <source>
        <dbReference type="EMBL" id="UWN64495.1"/>
    </source>
</evidence>
<gene>
    <name evidence="1" type="ORF">NQ519_12140</name>
</gene>
<proteinExistence type="predicted"/>
<reference evidence="1" key="1">
    <citation type="journal article" date="2022" name="Cell">
        <title>Design, construction, and in vivo augmentation of a complex gut microbiome.</title>
        <authorList>
            <person name="Cheng A.G."/>
            <person name="Ho P.Y."/>
            <person name="Aranda-Diaz A."/>
            <person name="Jain S."/>
            <person name="Yu F.B."/>
            <person name="Meng X."/>
            <person name="Wang M."/>
            <person name="Iakiviak M."/>
            <person name="Nagashima K."/>
            <person name="Zhao A."/>
            <person name="Murugkar P."/>
            <person name="Patil A."/>
            <person name="Atabakhsh K."/>
            <person name="Weakley A."/>
            <person name="Yan J."/>
            <person name="Brumbaugh A.R."/>
            <person name="Higginbottom S."/>
            <person name="Dimas A."/>
            <person name="Shiver A.L."/>
            <person name="Deutschbauer A."/>
            <person name="Neff N."/>
            <person name="Sonnenburg J.L."/>
            <person name="Huang K.C."/>
            <person name="Fischbach M.A."/>
        </authorList>
    </citation>
    <scope>NUCLEOTIDE SEQUENCE</scope>
    <source>
        <strain evidence="1">JC50</strain>
    </source>
</reference>
<keyword evidence="2" id="KW-1185">Reference proteome</keyword>
<dbReference type="Pfam" id="PF13149">
    <property type="entry name" value="Mfa_like_1"/>
    <property type="match status" value="1"/>
</dbReference>
<accession>A0ABY5V4E5</accession>
<organism evidence="1 2">
    <name type="scientific">Alistipes senegalensis JC50</name>
    <dbReference type="NCBI Taxonomy" id="1033732"/>
    <lineage>
        <taxon>Bacteria</taxon>
        <taxon>Pseudomonadati</taxon>
        <taxon>Bacteroidota</taxon>
        <taxon>Bacteroidia</taxon>
        <taxon>Bacteroidales</taxon>
        <taxon>Rikenellaceae</taxon>
        <taxon>Alistipes</taxon>
    </lineage>
</organism>
<evidence type="ECO:0000313" key="2">
    <source>
        <dbReference type="Proteomes" id="UP001058267"/>
    </source>
</evidence>
<dbReference type="Proteomes" id="UP001058267">
    <property type="component" value="Chromosome"/>
</dbReference>
<name>A0ABY5V4E5_9BACT</name>
<dbReference type="EMBL" id="CP102252">
    <property type="protein sequence ID" value="UWN64495.1"/>
    <property type="molecule type" value="Genomic_DNA"/>
</dbReference>
<dbReference type="RefSeq" id="WP_026076557.1">
    <property type="nucleotide sequence ID" value="NZ_CP102252.1"/>
</dbReference>
<dbReference type="CDD" id="cd13120">
    <property type="entry name" value="BF2867_like_N"/>
    <property type="match status" value="1"/>
</dbReference>
<dbReference type="InterPro" id="IPR025049">
    <property type="entry name" value="Mfa-like_1"/>
</dbReference>
<sequence length="392" mass="42764">MNKSIYICAAAAMMLASCSNDEVVEQAQENAISFRSMMGANTRGVVADVSNLNTLCVTAYQGTNLHFDNVIFQKDGTGFFNSAKPYYWPETGELTFTVLSGNWSGTRDFTGSTEQWMRNVTINDDIVKQEDMTYVSNVAGTKAANGKVGVPLEMKHALVQVQLNAKNTNPNYVYKVKGFRLNNVVSNGDFDFKNEQWNTNGNGNIKHKTLEVTYDTPIDLAADAKSIMGTAGNAMVIPCTSSQWIVGGGSFEVPLSADAQPQASTIEGAFFSVLVNIQMKLGATVYPDKVGGYAWVAIPVNYQWAQQHGKKFTYTLDFSNGAGRVDPVDPGTDWDASKDPAKTQPVLGGLIRFGVTVSEWGTDDKDVDLKDPEKFDVTVDGWTDDKKDAPLK</sequence>
<protein>
    <submittedName>
        <fullName evidence="1">Fimbrillin family protein</fullName>
    </submittedName>
</protein>
<dbReference type="PROSITE" id="PS51257">
    <property type="entry name" value="PROKAR_LIPOPROTEIN"/>
    <property type="match status" value="1"/>
</dbReference>